<dbReference type="PROSITE" id="PS50137">
    <property type="entry name" value="DS_RBD"/>
    <property type="match status" value="1"/>
</dbReference>
<feature type="domain" description="DRBM" evidence="17">
    <location>
        <begin position="176"/>
        <end position="245"/>
    </location>
</feature>
<dbReference type="Pfam" id="PF00035">
    <property type="entry name" value="dsrm"/>
    <property type="match status" value="1"/>
</dbReference>
<evidence type="ECO:0000256" key="6">
    <source>
        <dbReference type="ARBA" id="ARBA00022552"/>
    </source>
</evidence>
<comment type="catalytic activity">
    <reaction evidence="1 15">
        <text>Endonucleolytic cleavage to 5'-phosphomonoester.</text>
        <dbReference type="EC" id="3.1.26.3"/>
    </reaction>
</comment>
<feature type="region of interest" description="Disordered" evidence="16">
    <location>
        <begin position="219"/>
        <end position="248"/>
    </location>
</feature>
<dbReference type="GO" id="GO:0008033">
    <property type="term" value="P:tRNA processing"/>
    <property type="evidence" value="ECO:0007669"/>
    <property type="project" value="UniProtKB-KW"/>
</dbReference>
<dbReference type="Pfam" id="PF14622">
    <property type="entry name" value="Ribonucleas_3_3"/>
    <property type="match status" value="1"/>
</dbReference>
<evidence type="ECO:0000256" key="12">
    <source>
        <dbReference type="ARBA" id="ARBA00022801"/>
    </source>
</evidence>
<evidence type="ECO:0000259" key="18">
    <source>
        <dbReference type="PROSITE" id="PS50142"/>
    </source>
</evidence>
<dbReference type="GO" id="GO:0006364">
    <property type="term" value="P:rRNA processing"/>
    <property type="evidence" value="ECO:0007669"/>
    <property type="project" value="UniProtKB-UniRule"/>
</dbReference>
<dbReference type="PROSITE" id="PS00517">
    <property type="entry name" value="RNASE_3_1"/>
    <property type="match status" value="1"/>
</dbReference>
<dbReference type="SUPFAM" id="SSF54768">
    <property type="entry name" value="dsRNA-binding domain-like"/>
    <property type="match status" value="1"/>
</dbReference>
<gene>
    <name evidence="15" type="primary">rnc</name>
    <name evidence="19" type="ORF">DT065_04875</name>
</gene>
<evidence type="ECO:0000256" key="15">
    <source>
        <dbReference type="HAMAP-Rule" id="MF_00104"/>
    </source>
</evidence>
<accession>A0A345BWT9</accession>
<evidence type="ECO:0000313" key="19">
    <source>
        <dbReference type="EMBL" id="AXF55420.1"/>
    </source>
</evidence>
<dbReference type="Proteomes" id="UP000252100">
    <property type="component" value="Chromosome"/>
</dbReference>
<comment type="function">
    <text evidence="15">Digests double-stranded RNA. Involved in the processing of primary rRNA transcript to yield the immediate precursors to the large and small rRNAs (23S and 16S). Processes some mRNAs, and tRNAs when they are encoded in the rRNA operon. Processes pre-crRNA and tracrRNA of type II CRISPR loci if present in the organism.</text>
</comment>
<evidence type="ECO:0000256" key="1">
    <source>
        <dbReference type="ARBA" id="ARBA00000109"/>
    </source>
</evidence>
<dbReference type="Gene3D" id="1.10.1520.10">
    <property type="entry name" value="Ribonuclease III domain"/>
    <property type="match status" value="1"/>
</dbReference>
<evidence type="ECO:0000256" key="7">
    <source>
        <dbReference type="ARBA" id="ARBA00022664"/>
    </source>
</evidence>
<feature type="binding site" evidence="15">
    <location>
        <position position="139"/>
    </location>
    <ligand>
        <name>Mg(2+)</name>
        <dbReference type="ChEBI" id="CHEBI:18420"/>
    </ligand>
</feature>
<evidence type="ECO:0000256" key="9">
    <source>
        <dbReference type="ARBA" id="ARBA00022722"/>
    </source>
</evidence>
<keyword evidence="14 15" id="KW-0694">RNA-binding</keyword>
<dbReference type="AlphaFoldDB" id="A0A345BWT9"/>
<evidence type="ECO:0000256" key="14">
    <source>
        <dbReference type="ARBA" id="ARBA00022884"/>
    </source>
</evidence>
<dbReference type="FunFam" id="3.30.160.20:FF:000003">
    <property type="entry name" value="Ribonuclease 3"/>
    <property type="match status" value="1"/>
</dbReference>
<evidence type="ECO:0000256" key="13">
    <source>
        <dbReference type="ARBA" id="ARBA00022842"/>
    </source>
</evidence>
<reference evidence="19 20" key="1">
    <citation type="journal article" date="2018" name="J. Microbiol.">
        <title>Salicibibacter kimchii gen. nov., sp. nov., a moderately halophilic and alkalitolerant bacterium in the family Bacillaceae, isolated from kimchi.</title>
        <authorList>
            <person name="Jang J.Y."/>
            <person name="Oh Y.J."/>
            <person name="Lim S.K."/>
            <person name="Park H.K."/>
            <person name="Lee C."/>
            <person name="Kim J.Y."/>
            <person name="Lee M.A."/>
            <person name="Choi H.J."/>
        </authorList>
    </citation>
    <scope>NUCLEOTIDE SEQUENCE [LARGE SCALE GENOMIC DNA]</scope>
    <source>
        <strain evidence="19 20">NKC1-1</strain>
    </source>
</reference>
<dbReference type="SMART" id="SM00358">
    <property type="entry name" value="DSRM"/>
    <property type="match status" value="1"/>
</dbReference>
<keyword evidence="10 15" id="KW-0479">Metal-binding</keyword>
<keyword evidence="15" id="KW-0699">rRNA-binding</keyword>
<sequence>MKSSPKKKNKIHASENHVHKFQELLSELALQFTDDQLLYQAFTHSSYVNEKKHSADSDNERLEFLGDSVLELCVSQYLYRRFHTMPEGEMTKLRAAVVCEPSLAGLARKYNFGDLVFLGKGEDMTGGRERSAMLADVFEAFVGALYLDQGMDAVNHFLEKTVYEKIETGSYTDVMDFKSQLQEFVQRTSSGAITYAIVDEQGPAHSREFVARVSINGDHQGEGIGKTKKSAEQHAAQKALMHLSTERE</sequence>
<dbReference type="Gene3D" id="3.30.160.20">
    <property type="match status" value="1"/>
</dbReference>
<dbReference type="RefSeq" id="WP_114371392.1">
    <property type="nucleotide sequence ID" value="NZ_CP031092.1"/>
</dbReference>
<evidence type="ECO:0000256" key="16">
    <source>
        <dbReference type="SAM" id="MobiDB-lite"/>
    </source>
</evidence>
<dbReference type="GO" id="GO:0006397">
    <property type="term" value="P:mRNA processing"/>
    <property type="evidence" value="ECO:0007669"/>
    <property type="project" value="UniProtKB-UniRule"/>
</dbReference>
<feature type="domain" description="RNase III" evidence="18">
    <location>
        <begin position="21"/>
        <end position="150"/>
    </location>
</feature>
<keyword evidence="6 15" id="KW-0698">rRNA processing</keyword>
<evidence type="ECO:0000313" key="20">
    <source>
        <dbReference type="Proteomes" id="UP000252100"/>
    </source>
</evidence>
<feature type="active site" evidence="15">
    <location>
        <position position="139"/>
    </location>
</feature>
<dbReference type="GO" id="GO:0004525">
    <property type="term" value="F:ribonuclease III activity"/>
    <property type="evidence" value="ECO:0007669"/>
    <property type="project" value="UniProtKB-UniRule"/>
</dbReference>
<keyword evidence="11 15" id="KW-0255">Endonuclease</keyword>
<dbReference type="PANTHER" id="PTHR11207:SF0">
    <property type="entry name" value="RIBONUCLEASE 3"/>
    <property type="match status" value="1"/>
</dbReference>
<dbReference type="PANTHER" id="PTHR11207">
    <property type="entry name" value="RIBONUCLEASE III"/>
    <property type="match status" value="1"/>
</dbReference>
<evidence type="ECO:0000256" key="2">
    <source>
        <dbReference type="ARBA" id="ARBA00004496"/>
    </source>
</evidence>
<dbReference type="CDD" id="cd00593">
    <property type="entry name" value="RIBOc"/>
    <property type="match status" value="1"/>
</dbReference>
<proteinExistence type="inferred from homology"/>
<keyword evidence="5 15" id="KW-0963">Cytoplasm</keyword>
<evidence type="ECO:0000256" key="5">
    <source>
        <dbReference type="ARBA" id="ARBA00022490"/>
    </source>
</evidence>
<comment type="subcellular location">
    <subcellularLocation>
        <location evidence="2 15">Cytoplasm</location>
    </subcellularLocation>
</comment>
<dbReference type="OrthoDB" id="9805026at2"/>
<dbReference type="InterPro" id="IPR036389">
    <property type="entry name" value="RNase_III_sf"/>
</dbReference>
<keyword evidence="8 15" id="KW-0819">tRNA processing</keyword>
<dbReference type="SMART" id="SM00535">
    <property type="entry name" value="RIBOc"/>
    <property type="match status" value="1"/>
</dbReference>
<dbReference type="InterPro" id="IPR011907">
    <property type="entry name" value="RNase_III"/>
</dbReference>
<dbReference type="CDD" id="cd10845">
    <property type="entry name" value="DSRM_RNAse_III_family"/>
    <property type="match status" value="1"/>
</dbReference>
<dbReference type="PROSITE" id="PS50142">
    <property type="entry name" value="RNASE_3_2"/>
    <property type="match status" value="1"/>
</dbReference>
<feature type="binding site" evidence="15">
    <location>
        <position position="136"/>
    </location>
    <ligand>
        <name>Mg(2+)</name>
        <dbReference type="ChEBI" id="CHEBI:18420"/>
    </ligand>
</feature>
<dbReference type="NCBIfam" id="TIGR02191">
    <property type="entry name" value="RNaseIII"/>
    <property type="match status" value="1"/>
</dbReference>
<comment type="subunit">
    <text evidence="4 15">Homodimer.</text>
</comment>
<feature type="binding site" evidence="15">
    <location>
        <position position="63"/>
    </location>
    <ligand>
        <name>Mg(2+)</name>
        <dbReference type="ChEBI" id="CHEBI:18420"/>
    </ligand>
</feature>
<organism evidence="19 20">
    <name type="scientific">Salicibibacter kimchii</name>
    <dbReference type="NCBI Taxonomy" id="2099786"/>
    <lineage>
        <taxon>Bacteria</taxon>
        <taxon>Bacillati</taxon>
        <taxon>Bacillota</taxon>
        <taxon>Bacilli</taxon>
        <taxon>Bacillales</taxon>
        <taxon>Bacillaceae</taxon>
        <taxon>Salicibibacter</taxon>
    </lineage>
</organism>
<dbReference type="GO" id="GO:0019843">
    <property type="term" value="F:rRNA binding"/>
    <property type="evidence" value="ECO:0007669"/>
    <property type="project" value="UniProtKB-KW"/>
</dbReference>
<dbReference type="KEGG" id="rue:DT065_04875"/>
<dbReference type="GO" id="GO:0010468">
    <property type="term" value="P:regulation of gene expression"/>
    <property type="evidence" value="ECO:0007669"/>
    <property type="project" value="TreeGrafter"/>
</dbReference>
<name>A0A345BWT9_9BACI</name>
<dbReference type="EMBL" id="CP031092">
    <property type="protein sequence ID" value="AXF55420.1"/>
    <property type="molecule type" value="Genomic_DNA"/>
</dbReference>
<comment type="cofactor">
    <cofactor evidence="15">
        <name>Mg(2+)</name>
        <dbReference type="ChEBI" id="CHEBI:18420"/>
    </cofactor>
</comment>
<dbReference type="GO" id="GO:0005737">
    <property type="term" value="C:cytoplasm"/>
    <property type="evidence" value="ECO:0007669"/>
    <property type="project" value="UniProtKB-SubCell"/>
</dbReference>
<evidence type="ECO:0000256" key="4">
    <source>
        <dbReference type="ARBA" id="ARBA00011738"/>
    </source>
</evidence>
<protein>
    <recommendedName>
        <fullName evidence="15">Ribonuclease 3</fullName>
        <ecNumber evidence="15">3.1.26.3</ecNumber>
    </recommendedName>
    <alternativeName>
        <fullName evidence="15">Ribonuclease III</fullName>
        <shortName evidence="15">RNase III</shortName>
    </alternativeName>
</protein>
<keyword evidence="9 15" id="KW-0540">Nuclease</keyword>
<keyword evidence="12 15" id="KW-0378">Hydrolase</keyword>
<dbReference type="HAMAP" id="MF_00104">
    <property type="entry name" value="RNase_III"/>
    <property type="match status" value="1"/>
</dbReference>
<comment type="similarity">
    <text evidence="3">Belongs to the ribonuclease III family.</text>
</comment>
<dbReference type="GO" id="GO:0003725">
    <property type="term" value="F:double-stranded RNA binding"/>
    <property type="evidence" value="ECO:0007669"/>
    <property type="project" value="TreeGrafter"/>
</dbReference>
<dbReference type="EC" id="3.1.26.3" evidence="15"/>
<dbReference type="GO" id="GO:0042802">
    <property type="term" value="F:identical protein binding"/>
    <property type="evidence" value="ECO:0007669"/>
    <property type="project" value="UniProtKB-ARBA"/>
</dbReference>
<dbReference type="InterPro" id="IPR014720">
    <property type="entry name" value="dsRBD_dom"/>
</dbReference>
<dbReference type="GO" id="GO:0046872">
    <property type="term" value="F:metal ion binding"/>
    <property type="evidence" value="ECO:0007669"/>
    <property type="project" value="UniProtKB-KW"/>
</dbReference>
<dbReference type="InterPro" id="IPR000999">
    <property type="entry name" value="RNase_III_dom"/>
</dbReference>
<dbReference type="SUPFAM" id="SSF69065">
    <property type="entry name" value="RNase III domain-like"/>
    <property type="match status" value="1"/>
</dbReference>
<feature type="active site" evidence="15">
    <location>
        <position position="67"/>
    </location>
</feature>
<keyword evidence="20" id="KW-1185">Reference proteome</keyword>
<evidence type="ECO:0000259" key="17">
    <source>
        <dbReference type="PROSITE" id="PS50137"/>
    </source>
</evidence>
<evidence type="ECO:0000256" key="8">
    <source>
        <dbReference type="ARBA" id="ARBA00022694"/>
    </source>
</evidence>
<dbReference type="FunFam" id="1.10.1520.10:FF:000001">
    <property type="entry name" value="Ribonuclease 3"/>
    <property type="match status" value="1"/>
</dbReference>
<keyword evidence="7 15" id="KW-0507">mRNA processing</keyword>
<evidence type="ECO:0000256" key="3">
    <source>
        <dbReference type="ARBA" id="ARBA00010183"/>
    </source>
</evidence>
<evidence type="ECO:0000256" key="10">
    <source>
        <dbReference type="ARBA" id="ARBA00022723"/>
    </source>
</evidence>
<keyword evidence="13 15" id="KW-0460">Magnesium</keyword>
<evidence type="ECO:0000256" key="11">
    <source>
        <dbReference type="ARBA" id="ARBA00022759"/>
    </source>
</evidence>